<keyword evidence="2" id="KW-1185">Reference proteome</keyword>
<proteinExistence type="predicted"/>
<gene>
    <name evidence="1" type="ORF">OH76DRAFT_539358</name>
</gene>
<evidence type="ECO:0000313" key="2">
    <source>
        <dbReference type="Proteomes" id="UP000256964"/>
    </source>
</evidence>
<organism evidence="1 2">
    <name type="scientific">Lentinus brumalis</name>
    <dbReference type="NCBI Taxonomy" id="2498619"/>
    <lineage>
        <taxon>Eukaryota</taxon>
        <taxon>Fungi</taxon>
        <taxon>Dikarya</taxon>
        <taxon>Basidiomycota</taxon>
        <taxon>Agaricomycotina</taxon>
        <taxon>Agaricomycetes</taxon>
        <taxon>Polyporales</taxon>
        <taxon>Polyporaceae</taxon>
        <taxon>Lentinus</taxon>
    </lineage>
</organism>
<evidence type="ECO:0000313" key="1">
    <source>
        <dbReference type="EMBL" id="RDX39742.1"/>
    </source>
</evidence>
<sequence length="138" mass="14981">MKKPCTVVERFAVTSPAACKASRKSMQSSNIRLVARNKLALSGRDICLCAVYLCFSETATSPNVYPPHPTMNVQPSATSGGSSASETYPLVKYAAVRSVYYAITDERHPQALWKKGGIMLTEVVPGECTHLNLDLCLL</sequence>
<reference evidence="1 2" key="1">
    <citation type="journal article" date="2018" name="Biotechnol. Biofuels">
        <title>Integrative visual omics of the white-rot fungus Polyporus brumalis exposes the biotechnological potential of its oxidative enzymes for delignifying raw plant biomass.</title>
        <authorList>
            <person name="Miyauchi S."/>
            <person name="Rancon A."/>
            <person name="Drula E."/>
            <person name="Hage H."/>
            <person name="Chaduli D."/>
            <person name="Favel A."/>
            <person name="Grisel S."/>
            <person name="Henrissat B."/>
            <person name="Herpoel-Gimbert I."/>
            <person name="Ruiz-Duenas F.J."/>
            <person name="Chevret D."/>
            <person name="Hainaut M."/>
            <person name="Lin J."/>
            <person name="Wang M."/>
            <person name="Pangilinan J."/>
            <person name="Lipzen A."/>
            <person name="Lesage-Meessen L."/>
            <person name="Navarro D."/>
            <person name="Riley R."/>
            <person name="Grigoriev I.V."/>
            <person name="Zhou S."/>
            <person name="Raouche S."/>
            <person name="Rosso M.N."/>
        </authorList>
    </citation>
    <scope>NUCLEOTIDE SEQUENCE [LARGE SCALE GENOMIC DNA]</scope>
    <source>
        <strain evidence="1 2">BRFM 1820</strain>
    </source>
</reference>
<dbReference type="AlphaFoldDB" id="A0A371CHH5"/>
<protein>
    <submittedName>
        <fullName evidence="1">Uncharacterized protein</fullName>
    </submittedName>
</protein>
<dbReference type="EMBL" id="KZ857657">
    <property type="protein sequence ID" value="RDX39742.1"/>
    <property type="molecule type" value="Genomic_DNA"/>
</dbReference>
<name>A0A371CHH5_9APHY</name>
<accession>A0A371CHH5</accession>
<dbReference type="Proteomes" id="UP000256964">
    <property type="component" value="Unassembled WGS sequence"/>
</dbReference>